<feature type="compositionally biased region" description="Low complexity" evidence="1">
    <location>
        <begin position="348"/>
        <end position="362"/>
    </location>
</feature>
<dbReference type="VEuPathDB" id="FungiDB:TREMEDRAFT_55872"/>
<feature type="region of interest" description="Disordered" evidence="1">
    <location>
        <begin position="308"/>
        <end position="395"/>
    </location>
</feature>
<feature type="compositionally biased region" description="Basic and acidic residues" evidence="1">
    <location>
        <begin position="474"/>
        <end position="525"/>
    </location>
</feature>
<feature type="compositionally biased region" description="Basic and acidic residues" evidence="1">
    <location>
        <begin position="153"/>
        <end position="162"/>
    </location>
</feature>
<organism evidence="2 3">
    <name type="scientific">Tremella mesenterica</name>
    <name type="common">Jelly fungus</name>
    <dbReference type="NCBI Taxonomy" id="5217"/>
    <lineage>
        <taxon>Eukaryota</taxon>
        <taxon>Fungi</taxon>
        <taxon>Dikarya</taxon>
        <taxon>Basidiomycota</taxon>
        <taxon>Agaricomycotina</taxon>
        <taxon>Tremellomycetes</taxon>
        <taxon>Tremellales</taxon>
        <taxon>Tremellaceae</taxon>
        <taxon>Tremella</taxon>
    </lineage>
</organism>
<evidence type="ECO:0000256" key="1">
    <source>
        <dbReference type="SAM" id="MobiDB-lite"/>
    </source>
</evidence>
<sequence>MTHRSRNGGPPKTHRKKNQTGPKRKLHHPPSQPTSQPDLSDSPSDNSEFPPLPIKQFDNPTESDLLVVVHRALRQTLDNPTFSSSVQTVKALLYNRKWLEVFTNPVLLEVYVGRWVPSRGVCYRELMIRLGAIRGLFRPSLPSRHDEEEEIDDRLMKSRSEDEGTDNEGEKEEDEVVRLQKGIKDGSGGNKEEIIDIISLGGGAGSELLAISSLIASITTHSHSSSHSIDNTQSLSSTSNSLPLATQKTQNSPSEQGLQDRPTGPKYRWTAVDIGPWGPILGKLFESIQREWDIPLVMEYIEGDLLSSTDLKPDKDLSSEHSSPRSIKQSPSTSQGDIHNPHPIVTELSSASNSINTSSLISPHQPSQEDPRPSDLDDKSSIGSDNNRDKYHLPTLLRQKRPKLITLLFTLSELLAQSRSQTIRLLRDLSDVPPGTLLLVVDSASDISDVSLGEEGRKWPSWMVLDAVMLGPSKETDQRRQNTTEGHNGRRDVGQPERGEGNQKDGGEELEQETRGTKSQEKVEGAVEEEEGLGITNGAGKEKRSKREQGEWTLVRSEDSRWYRLSEGLGSGWPTKLENTRYWYRLYRRS</sequence>
<dbReference type="VEuPathDB" id="FungiDB:TREMEDRAFT_70672"/>
<feature type="region of interest" description="Disordered" evidence="1">
    <location>
        <begin position="223"/>
        <end position="269"/>
    </location>
</feature>
<dbReference type="Pfam" id="PF11312">
    <property type="entry name" value="Methyltransf_34"/>
    <property type="match status" value="3"/>
</dbReference>
<feature type="compositionally biased region" description="Basic and acidic residues" evidence="1">
    <location>
        <begin position="367"/>
        <end position="392"/>
    </location>
</feature>
<comment type="caution">
    <text evidence="2">The sequence shown here is derived from an EMBL/GenBank/DDBJ whole genome shotgun (WGS) entry which is preliminary data.</text>
</comment>
<feature type="compositionally biased region" description="Basic and acidic residues" evidence="1">
    <location>
        <begin position="540"/>
        <end position="550"/>
    </location>
</feature>
<accession>A0A4Q1BJU3</accession>
<dbReference type="OrthoDB" id="6419443at2759"/>
<dbReference type="STRING" id="5217.A0A4Q1BJU3"/>
<feature type="compositionally biased region" description="Polar residues" evidence="1">
    <location>
        <begin position="33"/>
        <end position="47"/>
    </location>
</feature>
<dbReference type="Proteomes" id="UP000289152">
    <property type="component" value="Unassembled WGS sequence"/>
</dbReference>
<dbReference type="InterPro" id="IPR021463">
    <property type="entry name" value="Methyltransf_34"/>
</dbReference>
<name>A0A4Q1BJU3_TREME</name>
<feature type="compositionally biased region" description="Basic residues" evidence="1">
    <location>
        <begin position="1"/>
        <end position="28"/>
    </location>
</feature>
<evidence type="ECO:0008006" key="4">
    <source>
        <dbReference type="Google" id="ProtNLM"/>
    </source>
</evidence>
<feature type="compositionally biased region" description="Low complexity" evidence="1">
    <location>
        <begin position="223"/>
        <end position="242"/>
    </location>
</feature>
<feature type="compositionally biased region" description="Polar residues" evidence="1">
    <location>
        <begin position="243"/>
        <end position="257"/>
    </location>
</feature>
<dbReference type="EMBL" id="SDIL01000055">
    <property type="protein sequence ID" value="RXK38003.1"/>
    <property type="molecule type" value="Genomic_DNA"/>
</dbReference>
<feature type="region of interest" description="Disordered" evidence="1">
    <location>
        <begin position="470"/>
        <end position="550"/>
    </location>
</feature>
<feature type="compositionally biased region" description="Polar residues" evidence="1">
    <location>
        <begin position="324"/>
        <end position="337"/>
    </location>
</feature>
<dbReference type="InParanoid" id="A0A4Q1BJU3"/>
<proteinExistence type="predicted"/>
<evidence type="ECO:0000313" key="2">
    <source>
        <dbReference type="EMBL" id="RXK38003.1"/>
    </source>
</evidence>
<dbReference type="AlphaFoldDB" id="A0A4Q1BJU3"/>
<feature type="compositionally biased region" description="Acidic residues" evidence="1">
    <location>
        <begin position="163"/>
        <end position="175"/>
    </location>
</feature>
<keyword evidence="3" id="KW-1185">Reference proteome</keyword>
<reference evidence="2 3" key="1">
    <citation type="submission" date="2016-06" db="EMBL/GenBank/DDBJ databases">
        <title>Evolution of pathogenesis and genome organization in the Tremellales.</title>
        <authorList>
            <person name="Cuomo C."/>
            <person name="Litvintseva A."/>
            <person name="Heitman J."/>
            <person name="Chen Y."/>
            <person name="Sun S."/>
            <person name="Springer D."/>
            <person name="Dromer F."/>
            <person name="Young S."/>
            <person name="Zeng Q."/>
            <person name="Chapman S."/>
            <person name="Gujja S."/>
            <person name="Saif S."/>
            <person name="Birren B."/>
        </authorList>
    </citation>
    <scope>NUCLEOTIDE SEQUENCE [LARGE SCALE GENOMIC DNA]</scope>
    <source>
        <strain evidence="2 3">ATCC 28783</strain>
    </source>
</reference>
<feature type="region of interest" description="Disordered" evidence="1">
    <location>
        <begin position="143"/>
        <end position="176"/>
    </location>
</feature>
<gene>
    <name evidence="2" type="ORF">M231_04672</name>
</gene>
<feature type="region of interest" description="Disordered" evidence="1">
    <location>
        <begin position="1"/>
        <end position="58"/>
    </location>
</feature>
<evidence type="ECO:0000313" key="3">
    <source>
        <dbReference type="Proteomes" id="UP000289152"/>
    </source>
</evidence>
<protein>
    <recommendedName>
        <fullName evidence="4">Cytoplasmic protein</fullName>
    </recommendedName>
</protein>
<feature type="compositionally biased region" description="Basic and acidic residues" evidence="1">
    <location>
        <begin position="311"/>
        <end position="323"/>
    </location>
</feature>